<comment type="caution">
    <text evidence="2">The sequence shown here is derived from an EMBL/GenBank/DDBJ whole genome shotgun (WGS) entry which is preliminary data.</text>
</comment>
<dbReference type="EMBL" id="QCYY01000631">
    <property type="protein sequence ID" value="ROT83874.1"/>
    <property type="molecule type" value="Genomic_DNA"/>
</dbReference>
<reference evidence="2 3" key="1">
    <citation type="submission" date="2018-04" db="EMBL/GenBank/DDBJ databases">
        <authorList>
            <person name="Zhang X."/>
            <person name="Yuan J."/>
            <person name="Li F."/>
            <person name="Xiang J."/>
        </authorList>
    </citation>
    <scope>NUCLEOTIDE SEQUENCE [LARGE SCALE GENOMIC DNA]</scope>
    <source>
        <tissue evidence="2">Muscle</tissue>
    </source>
</reference>
<keyword evidence="3" id="KW-1185">Reference proteome</keyword>
<evidence type="ECO:0000313" key="2">
    <source>
        <dbReference type="EMBL" id="ROT83874.1"/>
    </source>
</evidence>
<keyword evidence="1" id="KW-1133">Transmembrane helix</keyword>
<keyword evidence="1" id="KW-0812">Transmembrane</keyword>
<reference evidence="2 3" key="2">
    <citation type="submission" date="2019-01" db="EMBL/GenBank/DDBJ databases">
        <title>The decoding of complex shrimp genome reveals the adaptation for benthos swimmer, frequently molting mechanism and breeding impact on genome.</title>
        <authorList>
            <person name="Sun Y."/>
            <person name="Gao Y."/>
            <person name="Yu Y."/>
        </authorList>
    </citation>
    <scope>NUCLEOTIDE SEQUENCE [LARGE SCALE GENOMIC DNA]</scope>
    <source>
        <tissue evidence="2">Muscle</tissue>
    </source>
</reference>
<gene>
    <name evidence="2" type="ORF">C7M84_022956</name>
</gene>
<feature type="transmembrane region" description="Helical" evidence="1">
    <location>
        <begin position="348"/>
        <end position="372"/>
    </location>
</feature>
<feature type="transmembrane region" description="Helical" evidence="1">
    <location>
        <begin position="96"/>
        <end position="118"/>
    </location>
</feature>
<protein>
    <submittedName>
        <fullName evidence="2">Uncharacterized protein</fullName>
    </submittedName>
</protein>
<proteinExistence type="predicted"/>
<accession>A0A423U5A1</accession>
<feature type="transmembrane region" description="Helical" evidence="1">
    <location>
        <begin position="289"/>
        <end position="307"/>
    </location>
</feature>
<feature type="transmembrane region" description="Helical" evidence="1">
    <location>
        <begin position="139"/>
        <end position="161"/>
    </location>
</feature>
<evidence type="ECO:0000313" key="3">
    <source>
        <dbReference type="Proteomes" id="UP000283509"/>
    </source>
</evidence>
<name>A0A423U5A1_PENVA</name>
<dbReference type="Proteomes" id="UP000283509">
    <property type="component" value="Unassembled WGS sequence"/>
</dbReference>
<feature type="transmembrane region" description="Helical" evidence="1">
    <location>
        <begin position="435"/>
        <end position="466"/>
    </location>
</feature>
<dbReference type="AlphaFoldDB" id="A0A423U5A1"/>
<keyword evidence="1" id="KW-0472">Membrane</keyword>
<sequence length="695" mass="76037">MVTAVFRLLSSSSLLFSSDLFRAFLSRPNFLLILSLLLFSSPHFSFLTSSHPLPPFSSLFHPILSSPLIPVLPSLLSPHFPPLSPLSSSPFLSFSFSRFSFLLSASAFPASSLSFLFSRPIFLSSSSPFSVSCGRHFPLLLLFTFFFVCSPQLFLLPFLAISSQPFSSPPPHSRFLSLRPTFFSCLFLPLLLLHAPTHVVLSCRWLSALSSSQCAPTFSLALFSLFFCLGRHFSFLALSPLVGSIAPLSSVLFFLSSRLAPLFSSLSVRRSLVIQPFSSSSFSLSLRSAPHFSLLLFLLSLGSPHFFSPVLFPPFCFSVALHFSAPRCFLTFLFLSPRTLPLLSFLRFFVCLAPQLFSPPLLLLSLALAPTFSLPFSSLFCCARSFFLRCSFPVLFFAPDFSLLFLLSHSALLRPGAFRGKRSRTGLLGKGSTRLLPHLLALPCFSLCPSLSFFLLLYCISLSVIFSASLPYMFLCRDLGSSSSPLHLNFPSPLSSSLQHSHRCNFSLPPPLPLLRFCSISTQAFPPPYFPLPAILPPLSFPFLRSPPLDSFVLPSPLMLLPSPLSSCNSCVLRLPSLTLPSPLPRYWLPRSPSLLTLRSLPSLLFLLASPLDSSLLPAPSFLSVLPPRSLSSSSLPCPSLTLAPRPLPRYLSCLPSFCTAVSSLPSAVLSSSSSLPLTLCLLPSSFALLARLPS</sequence>
<feature type="transmembrane region" description="Helical" evidence="1">
    <location>
        <begin position="181"/>
        <end position="206"/>
    </location>
</feature>
<evidence type="ECO:0000256" key="1">
    <source>
        <dbReference type="SAM" id="Phobius"/>
    </source>
</evidence>
<feature type="transmembrane region" description="Helical" evidence="1">
    <location>
        <begin position="27"/>
        <end position="47"/>
    </location>
</feature>
<feature type="transmembrane region" description="Helical" evidence="1">
    <location>
        <begin position="392"/>
        <end position="414"/>
    </location>
</feature>
<organism evidence="2 3">
    <name type="scientific">Penaeus vannamei</name>
    <name type="common">Whiteleg shrimp</name>
    <name type="synonym">Litopenaeus vannamei</name>
    <dbReference type="NCBI Taxonomy" id="6689"/>
    <lineage>
        <taxon>Eukaryota</taxon>
        <taxon>Metazoa</taxon>
        <taxon>Ecdysozoa</taxon>
        <taxon>Arthropoda</taxon>
        <taxon>Crustacea</taxon>
        <taxon>Multicrustacea</taxon>
        <taxon>Malacostraca</taxon>
        <taxon>Eumalacostraca</taxon>
        <taxon>Eucarida</taxon>
        <taxon>Decapoda</taxon>
        <taxon>Dendrobranchiata</taxon>
        <taxon>Penaeoidea</taxon>
        <taxon>Penaeidae</taxon>
        <taxon>Penaeus</taxon>
    </lineage>
</organism>